<organism evidence="1 2">
    <name type="scientific">Collybia nuda</name>
    <dbReference type="NCBI Taxonomy" id="64659"/>
    <lineage>
        <taxon>Eukaryota</taxon>
        <taxon>Fungi</taxon>
        <taxon>Dikarya</taxon>
        <taxon>Basidiomycota</taxon>
        <taxon>Agaricomycotina</taxon>
        <taxon>Agaricomycetes</taxon>
        <taxon>Agaricomycetidae</taxon>
        <taxon>Agaricales</taxon>
        <taxon>Tricholomatineae</taxon>
        <taxon>Clitocybaceae</taxon>
        <taxon>Collybia</taxon>
    </lineage>
</organism>
<dbReference type="EMBL" id="MU150255">
    <property type="protein sequence ID" value="KAF9464324.1"/>
    <property type="molecule type" value="Genomic_DNA"/>
</dbReference>
<evidence type="ECO:0000313" key="1">
    <source>
        <dbReference type="EMBL" id="KAF9464324.1"/>
    </source>
</evidence>
<accession>A0A9P5Y8W0</accession>
<dbReference type="AlphaFoldDB" id="A0A9P5Y8W0"/>
<keyword evidence="2" id="KW-1185">Reference proteome</keyword>
<dbReference type="Proteomes" id="UP000807353">
    <property type="component" value="Unassembled WGS sequence"/>
</dbReference>
<gene>
    <name evidence="1" type="ORF">BDZ94DRAFT_1308105</name>
</gene>
<name>A0A9P5Y8W0_9AGAR</name>
<reference evidence="1" key="1">
    <citation type="submission" date="2020-11" db="EMBL/GenBank/DDBJ databases">
        <authorList>
            <consortium name="DOE Joint Genome Institute"/>
            <person name="Ahrendt S."/>
            <person name="Riley R."/>
            <person name="Andreopoulos W."/>
            <person name="Labutti K."/>
            <person name="Pangilinan J."/>
            <person name="Ruiz-Duenas F.J."/>
            <person name="Barrasa J.M."/>
            <person name="Sanchez-Garcia M."/>
            <person name="Camarero S."/>
            <person name="Miyauchi S."/>
            <person name="Serrano A."/>
            <person name="Linde D."/>
            <person name="Babiker R."/>
            <person name="Drula E."/>
            <person name="Ayuso-Fernandez I."/>
            <person name="Pacheco R."/>
            <person name="Padilla G."/>
            <person name="Ferreira P."/>
            <person name="Barriuso J."/>
            <person name="Kellner H."/>
            <person name="Castanera R."/>
            <person name="Alfaro M."/>
            <person name="Ramirez L."/>
            <person name="Pisabarro A.G."/>
            <person name="Kuo A."/>
            <person name="Tritt A."/>
            <person name="Lipzen A."/>
            <person name="He G."/>
            <person name="Yan M."/>
            <person name="Ng V."/>
            <person name="Cullen D."/>
            <person name="Martin F."/>
            <person name="Rosso M.-N."/>
            <person name="Henrissat B."/>
            <person name="Hibbett D."/>
            <person name="Martinez A.T."/>
            <person name="Grigoriev I.V."/>
        </authorList>
    </citation>
    <scope>NUCLEOTIDE SEQUENCE</scope>
    <source>
        <strain evidence="1">CBS 247.69</strain>
    </source>
</reference>
<comment type="caution">
    <text evidence="1">The sequence shown here is derived from an EMBL/GenBank/DDBJ whole genome shotgun (WGS) entry which is preliminary data.</text>
</comment>
<dbReference type="OrthoDB" id="3248986at2759"/>
<evidence type="ECO:0000313" key="2">
    <source>
        <dbReference type="Proteomes" id="UP000807353"/>
    </source>
</evidence>
<sequence>MISQQKLVHTRLQVHLLAQDPDMPPDELPEFEDSQMDRSFRRHYDVVLQICVARQILSSHAISPTEIRRGCGSLNRSIQQLARMKAHLTPYYHLAVHIEDQFLCSGPSPGFGTYPYERNNGTLGRFNVNGHSGGEMEGTMMWGWWKTTFIQELLSHLERLIWPLTKEDHDSVVLLKSYLKGGTSERRGMLQHYIERIESASNPDFPKFHRDLDLRSLGRGFYSLIYEHLCTACFSGIIKSYTHVWLAKRRHIPVSIDYIFQASVTHAGRQLTLTNAIVWAFSVDETTSQMEFPWAIWATDVGVDVWNAGALRNPKVVAITRLSGHFILAPDAPEDDVDLMDGLSD</sequence>
<proteinExistence type="predicted"/>
<protein>
    <submittedName>
        <fullName evidence="1">Uncharacterized protein</fullName>
    </submittedName>
</protein>